<keyword evidence="2" id="KW-0927">Auxin signaling pathway</keyword>
<sequence length="280" mass="32448">DEAKNYLYEELWKLCGGPLFDLPKIRENVYYFPQRHIKYIDLGEITPIFDISSKFRCNDIDIQFKVENDILDVYTKISLLPDTSESEISILNGNQENQKIYYFTKVLSVPYIHQKDIFLQLVNIHDSKKIGHGRLGENGESRVGIQRTVHQQDNIPSSLISKQSMHHGIIVSAINAINTKSTFNSSQFIINIDKYIDAMNNKFKIISNTNCSSHWRDSDWRSLELKWDVAASIPRPDKVSPWEIEPLTSSSNIIQSHLKDKRSRHVDEIDMWIPNPTLTQ</sequence>
<dbReference type="InterPro" id="IPR010525">
    <property type="entry name" value="ARF_dom"/>
</dbReference>
<gene>
    <name evidence="4" type="ORF">TAV2_LOCUS21608</name>
</gene>
<protein>
    <recommendedName>
        <fullName evidence="3">Auxin response factor domain-containing protein</fullName>
    </recommendedName>
</protein>
<dbReference type="GO" id="GO:0009734">
    <property type="term" value="P:auxin-activated signaling pathway"/>
    <property type="evidence" value="ECO:0007669"/>
    <property type="project" value="UniProtKB-KW"/>
</dbReference>
<dbReference type="AlphaFoldDB" id="A0AAU9SV66"/>
<dbReference type="InterPro" id="IPR044835">
    <property type="entry name" value="ARF_plant"/>
</dbReference>
<reference evidence="4 5" key="1">
    <citation type="submission" date="2022-03" db="EMBL/GenBank/DDBJ databases">
        <authorList>
            <person name="Nunn A."/>
            <person name="Chopra R."/>
            <person name="Nunn A."/>
            <person name="Contreras Garrido A."/>
        </authorList>
    </citation>
    <scope>NUCLEOTIDE SEQUENCE [LARGE SCALE GENOMIC DNA]</scope>
</reference>
<proteinExistence type="inferred from homology"/>
<name>A0AAU9SV66_THLAR</name>
<dbReference type="PANTHER" id="PTHR31384">
    <property type="entry name" value="AUXIN RESPONSE FACTOR 4-RELATED"/>
    <property type="match status" value="1"/>
</dbReference>
<dbReference type="GO" id="GO:0003677">
    <property type="term" value="F:DNA binding"/>
    <property type="evidence" value="ECO:0007669"/>
    <property type="project" value="InterPro"/>
</dbReference>
<dbReference type="PANTHER" id="PTHR31384:SF164">
    <property type="entry name" value="AUXIN RESPONSE FACTOR 12-RELATED"/>
    <property type="match status" value="1"/>
</dbReference>
<evidence type="ECO:0000313" key="5">
    <source>
        <dbReference type="Proteomes" id="UP000836841"/>
    </source>
</evidence>
<comment type="similarity">
    <text evidence="1">Belongs to the ARF family.</text>
</comment>
<dbReference type="Proteomes" id="UP000836841">
    <property type="component" value="Chromosome 6"/>
</dbReference>
<organism evidence="4 5">
    <name type="scientific">Thlaspi arvense</name>
    <name type="common">Field penny-cress</name>
    <dbReference type="NCBI Taxonomy" id="13288"/>
    <lineage>
        <taxon>Eukaryota</taxon>
        <taxon>Viridiplantae</taxon>
        <taxon>Streptophyta</taxon>
        <taxon>Embryophyta</taxon>
        <taxon>Tracheophyta</taxon>
        <taxon>Spermatophyta</taxon>
        <taxon>Magnoliopsida</taxon>
        <taxon>eudicotyledons</taxon>
        <taxon>Gunneridae</taxon>
        <taxon>Pentapetalae</taxon>
        <taxon>rosids</taxon>
        <taxon>malvids</taxon>
        <taxon>Brassicales</taxon>
        <taxon>Brassicaceae</taxon>
        <taxon>Thlaspideae</taxon>
        <taxon>Thlaspi</taxon>
    </lineage>
</organism>
<evidence type="ECO:0000313" key="4">
    <source>
        <dbReference type="EMBL" id="CAH2071031.1"/>
    </source>
</evidence>
<accession>A0AAU9SV66</accession>
<evidence type="ECO:0000256" key="2">
    <source>
        <dbReference type="ARBA" id="ARBA00023294"/>
    </source>
</evidence>
<dbReference type="GO" id="GO:0005634">
    <property type="term" value="C:nucleus"/>
    <property type="evidence" value="ECO:0007669"/>
    <property type="project" value="InterPro"/>
</dbReference>
<feature type="non-terminal residue" evidence="4">
    <location>
        <position position="280"/>
    </location>
</feature>
<dbReference type="Gene3D" id="2.30.30.1040">
    <property type="match status" value="1"/>
</dbReference>
<keyword evidence="5" id="KW-1185">Reference proteome</keyword>
<evidence type="ECO:0000259" key="3">
    <source>
        <dbReference type="Pfam" id="PF06507"/>
    </source>
</evidence>
<evidence type="ECO:0000256" key="1">
    <source>
        <dbReference type="ARBA" id="ARBA00007853"/>
    </source>
</evidence>
<dbReference type="Pfam" id="PF06507">
    <property type="entry name" value="ARF_AD"/>
    <property type="match status" value="1"/>
</dbReference>
<feature type="non-terminal residue" evidence="4">
    <location>
        <position position="1"/>
    </location>
</feature>
<dbReference type="GO" id="GO:0006355">
    <property type="term" value="P:regulation of DNA-templated transcription"/>
    <property type="evidence" value="ECO:0007669"/>
    <property type="project" value="InterPro"/>
</dbReference>
<feature type="domain" description="Auxin response factor" evidence="3">
    <location>
        <begin position="205"/>
        <end position="247"/>
    </location>
</feature>
<dbReference type="EMBL" id="OU466862">
    <property type="protein sequence ID" value="CAH2071031.1"/>
    <property type="molecule type" value="Genomic_DNA"/>
</dbReference>